<keyword evidence="18" id="KW-1185">Reference proteome</keyword>
<keyword evidence="13" id="KW-1208">Phospholipid metabolism</keyword>
<dbReference type="EC" id="2.7.8.8" evidence="4"/>
<dbReference type="Gene3D" id="1.20.120.1760">
    <property type="match status" value="1"/>
</dbReference>
<evidence type="ECO:0000256" key="13">
    <source>
        <dbReference type="ARBA" id="ARBA00023264"/>
    </source>
</evidence>
<keyword evidence="12" id="KW-0594">Phospholipid biosynthesis</keyword>
<dbReference type="InterPro" id="IPR004533">
    <property type="entry name" value="CDP-diaglyc--ser_O-PTrfase"/>
</dbReference>
<dbReference type="PANTHER" id="PTHR14269:SF61">
    <property type="entry name" value="CDP-DIACYLGLYCEROL--SERINE O-PHOSPHATIDYLTRANSFERASE"/>
    <property type="match status" value="1"/>
</dbReference>
<sequence>MKRNIPNFITLSNLLFGFLSVGSAMLGDYQNASLFILIGMMLDSMDGWIARKLNVESAFGKELDSLADIVTFGIAPAILIFSTTFVDIGMIGLLIAGMFPVFGAIRLARFNIDEETSTAHYFTGVPITAAGGVIALLTIFNFAIPDAALATIYTLLCVLMVSKIKIPSLKEIPIPKYGTIITLLLLSLIVVVRFNAKLEFSSLMIVAILIYFAFMIVHFLLKKKRLNTKEND</sequence>
<dbReference type="PROSITE" id="PS00379">
    <property type="entry name" value="CDP_ALCOHOL_P_TRANSF"/>
    <property type="match status" value="1"/>
</dbReference>
<dbReference type="InterPro" id="IPR050324">
    <property type="entry name" value="CDP-alcohol_PTase-I"/>
</dbReference>
<evidence type="ECO:0000256" key="2">
    <source>
        <dbReference type="ARBA" id="ARBA00004127"/>
    </source>
</evidence>
<evidence type="ECO:0000313" key="17">
    <source>
        <dbReference type="EMBL" id="RKL67826.1"/>
    </source>
</evidence>
<proteinExistence type="inferred from homology"/>
<evidence type="ECO:0000256" key="9">
    <source>
        <dbReference type="ARBA" id="ARBA00022989"/>
    </source>
</evidence>
<evidence type="ECO:0000256" key="16">
    <source>
        <dbReference type="SAM" id="Phobius"/>
    </source>
</evidence>
<accession>A0A3A9KT69</accession>
<evidence type="ECO:0000256" key="14">
    <source>
        <dbReference type="ARBA" id="ARBA00032361"/>
    </source>
</evidence>
<evidence type="ECO:0000256" key="8">
    <source>
        <dbReference type="ARBA" id="ARBA00022692"/>
    </source>
</evidence>
<feature type="transmembrane region" description="Helical" evidence="16">
    <location>
        <begin position="119"/>
        <end position="137"/>
    </location>
</feature>
<dbReference type="GO" id="GO:0003882">
    <property type="term" value="F:CDP-diacylglycerol-serine O-phosphatidyltransferase activity"/>
    <property type="evidence" value="ECO:0007669"/>
    <property type="project" value="UniProtKB-EC"/>
</dbReference>
<feature type="transmembrane region" description="Helical" evidence="16">
    <location>
        <begin position="88"/>
        <end position="107"/>
    </location>
</feature>
<evidence type="ECO:0000256" key="4">
    <source>
        <dbReference type="ARBA" id="ARBA00013174"/>
    </source>
</evidence>
<dbReference type="OrthoDB" id="9777147at2"/>
<comment type="catalytic activity">
    <reaction evidence="1">
        <text>a CDP-1,2-diacyl-sn-glycerol + L-serine = a 1,2-diacyl-sn-glycero-3-phospho-L-serine + CMP + H(+)</text>
        <dbReference type="Rhea" id="RHEA:16913"/>
        <dbReference type="ChEBI" id="CHEBI:15378"/>
        <dbReference type="ChEBI" id="CHEBI:33384"/>
        <dbReference type="ChEBI" id="CHEBI:57262"/>
        <dbReference type="ChEBI" id="CHEBI:58332"/>
        <dbReference type="ChEBI" id="CHEBI:60377"/>
        <dbReference type="EC" id="2.7.8.8"/>
    </reaction>
</comment>
<dbReference type="PANTHER" id="PTHR14269">
    <property type="entry name" value="CDP-DIACYLGLYCEROL--GLYCEROL-3-PHOSPHATE 3-PHOSPHATIDYLTRANSFERASE-RELATED"/>
    <property type="match status" value="1"/>
</dbReference>
<gene>
    <name evidence="17" type="primary">pssA</name>
    <name evidence="17" type="ORF">CR203_08995</name>
</gene>
<feature type="transmembrane region" description="Helical" evidence="16">
    <location>
        <begin position="143"/>
        <end position="162"/>
    </location>
</feature>
<name>A0A3A9KT69_9BACI</name>
<dbReference type="NCBIfam" id="TIGR00473">
    <property type="entry name" value="pssA"/>
    <property type="match status" value="1"/>
</dbReference>
<evidence type="ECO:0000256" key="6">
    <source>
        <dbReference type="ARBA" id="ARBA00022516"/>
    </source>
</evidence>
<keyword evidence="7 15" id="KW-0808">Transferase</keyword>
<feature type="transmembrane region" description="Helical" evidence="16">
    <location>
        <begin position="200"/>
        <end position="221"/>
    </location>
</feature>
<dbReference type="InterPro" id="IPR043130">
    <property type="entry name" value="CDP-OH_PTrfase_TM_dom"/>
</dbReference>
<dbReference type="InterPro" id="IPR048254">
    <property type="entry name" value="CDP_ALCOHOL_P_TRANSF_CS"/>
</dbReference>
<evidence type="ECO:0000256" key="10">
    <source>
        <dbReference type="ARBA" id="ARBA00023098"/>
    </source>
</evidence>
<dbReference type="Proteomes" id="UP000281498">
    <property type="component" value="Unassembled WGS sequence"/>
</dbReference>
<evidence type="ECO:0000256" key="7">
    <source>
        <dbReference type="ARBA" id="ARBA00022679"/>
    </source>
</evidence>
<dbReference type="Pfam" id="PF01066">
    <property type="entry name" value="CDP-OH_P_transf"/>
    <property type="match status" value="1"/>
</dbReference>
<dbReference type="AlphaFoldDB" id="A0A3A9KT69"/>
<evidence type="ECO:0000256" key="1">
    <source>
        <dbReference type="ARBA" id="ARBA00000287"/>
    </source>
</evidence>
<dbReference type="GO" id="GO:0012505">
    <property type="term" value="C:endomembrane system"/>
    <property type="evidence" value="ECO:0007669"/>
    <property type="project" value="UniProtKB-SubCell"/>
</dbReference>
<evidence type="ECO:0000256" key="5">
    <source>
        <dbReference type="ARBA" id="ARBA00017171"/>
    </source>
</evidence>
<feature type="transmembrane region" description="Helical" evidence="16">
    <location>
        <begin position="7"/>
        <end position="26"/>
    </location>
</feature>
<evidence type="ECO:0000256" key="15">
    <source>
        <dbReference type="RuleBase" id="RU003750"/>
    </source>
</evidence>
<feature type="transmembrane region" description="Helical" evidence="16">
    <location>
        <begin position="174"/>
        <end position="194"/>
    </location>
</feature>
<evidence type="ECO:0000256" key="3">
    <source>
        <dbReference type="ARBA" id="ARBA00010441"/>
    </source>
</evidence>
<evidence type="ECO:0000256" key="12">
    <source>
        <dbReference type="ARBA" id="ARBA00023209"/>
    </source>
</evidence>
<keyword evidence="6" id="KW-0444">Lipid biosynthesis</keyword>
<comment type="similarity">
    <text evidence="3 15">Belongs to the CDP-alcohol phosphatidyltransferase class-I family.</text>
</comment>
<keyword evidence="8 16" id="KW-0812">Transmembrane</keyword>
<keyword evidence="11 16" id="KW-0472">Membrane</keyword>
<dbReference type="GO" id="GO:0008654">
    <property type="term" value="P:phospholipid biosynthetic process"/>
    <property type="evidence" value="ECO:0007669"/>
    <property type="project" value="UniProtKB-KW"/>
</dbReference>
<reference evidence="17 18" key="1">
    <citation type="submission" date="2017-10" db="EMBL/GenBank/DDBJ databases">
        <title>Bacillus sp. nov., a halophilic bacterium isolated from a Keqin Lake.</title>
        <authorList>
            <person name="Wang H."/>
        </authorList>
    </citation>
    <scope>NUCLEOTIDE SEQUENCE [LARGE SCALE GENOMIC DNA]</scope>
    <source>
        <strain evidence="17 18">KCTC 13187</strain>
    </source>
</reference>
<evidence type="ECO:0000313" key="18">
    <source>
        <dbReference type="Proteomes" id="UP000281498"/>
    </source>
</evidence>
<protein>
    <recommendedName>
        <fullName evidence="5">CDP-diacylglycerol--serine O-phosphatidyltransferase</fullName>
        <ecNumber evidence="4">2.7.8.8</ecNumber>
    </recommendedName>
    <alternativeName>
        <fullName evidence="14">Phosphatidylserine synthase</fullName>
    </alternativeName>
</protein>
<comment type="subcellular location">
    <subcellularLocation>
        <location evidence="2">Endomembrane system</location>
        <topology evidence="2">Multi-pass membrane protein</topology>
    </subcellularLocation>
</comment>
<dbReference type="GO" id="GO:0016020">
    <property type="term" value="C:membrane"/>
    <property type="evidence" value="ECO:0007669"/>
    <property type="project" value="InterPro"/>
</dbReference>
<keyword evidence="9 16" id="KW-1133">Transmembrane helix</keyword>
<dbReference type="InterPro" id="IPR000462">
    <property type="entry name" value="CDP-OH_P_trans"/>
</dbReference>
<keyword evidence="10" id="KW-0443">Lipid metabolism</keyword>
<evidence type="ECO:0000256" key="11">
    <source>
        <dbReference type="ARBA" id="ARBA00023136"/>
    </source>
</evidence>
<comment type="caution">
    <text evidence="17">The sequence shown here is derived from an EMBL/GenBank/DDBJ whole genome shotgun (WGS) entry which is preliminary data.</text>
</comment>
<dbReference type="EMBL" id="PDOE01000003">
    <property type="protein sequence ID" value="RKL67826.1"/>
    <property type="molecule type" value="Genomic_DNA"/>
</dbReference>
<organism evidence="17 18">
    <name type="scientific">Salipaludibacillus neizhouensis</name>
    <dbReference type="NCBI Taxonomy" id="885475"/>
    <lineage>
        <taxon>Bacteria</taxon>
        <taxon>Bacillati</taxon>
        <taxon>Bacillota</taxon>
        <taxon>Bacilli</taxon>
        <taxon>Bacillales</taxon>
        <taxon>Bacillaceae</taxon>
    </lineage>
</organism>